<keyword evidence="3" id="KW-1185">Reference proteome</keyword>
<dbReference type="Pfam" id="PF00496">
    <property type="entry name" value="SBP_bac_5"/>
    <property type="match status" value="1"/>
</dbReference>
<dbReference type="CDD" id="cd08500">
    <property type="entry name" value="PBP2_NikA_DppA_OppA_like_4"/>
    <property type="match status" value="1"/>
</dbReference>
<dbReference type="PANTHER" id="PTHR30290:SF62">
    <property type="entry name" value="OLIGOPEPTIDE ABC TRANSPORTER, PERIPLASMIC OLIGOPEPTIDE-BINDING PROTEIN"/>
    <property type="match status" value="1"/>
</dbReference>
<accession>A0A3D9VB83</accession>
<dbReference type="EMBL" id="QTUC01000001">
    <property type="protein sequence ID" value="REF36275.1"/>
    <property type="molecule type" value="Genomic_DNA"/>
</dbReference>
<dbReference type="InterPro" id="IPR039424">
    <property type="entry name" value="SBP_5"/>
</dbReference>
<feature type="domain" description="Solute-binding protein family 5" evidence="1">
    <location>
        <begin position="70"/>
        <end position="474"/>
    </location>
</feature>
<protein>
    <submittedName>
        <fullName evidence="2">Peptide/nickel transport system substrate-binding protein</fullName>
    </submittedName>
</protein>
<organism evidence="2 3">
    <name type="scientific">Thermasporomyces composti</name>
    <dbReference type="NCBI Taxonomy" id="696763"/>
    <lineage>
        <taxon>Bacteria</taxon>
        <taxon>Bacillati</taxon>
        <taxon>Actinomycetota</taxon>
        <taxon>Actinomycetes</taxon>
        <taxon>Propionibacteriales</taxon>
        <taxon>Nocardioidaceae</taxon>
        <taxon>Thermasporomyces</taxon>
    </lineage>
</organism>
<dbReference type="InterPro" id="IPR000914">
    <property type="entry name" value="SBP_5_dom"/>
</dbReference>
<dbReference type="PANTHER" id="PTHR30290">
    <property type="entry name" value="PERIPLASMIC BINDING COMPONENT OF ABC TRANSPORTER"/>
    <property type="match status" value="1"/>
</dbReference>
<proteinExistence type="predicted"/>
<dbReference type="GO" id="GO:0015833">
    <property type="term" value="P:peptide transport"/>
    <property type="evidence" value="ECO:0007669"/>
    <property type="project" value="TreeGrafter"/>
</dbReference>
<dbReference type="Gene3D" id="3.40.190.10">
    <property type="entry name" value="Periplasmic binding protein-like II"/>
    <property type="match status" value="1"/>
</dbReference>
<dbReference type="Gene3D" id="3.10.105.10">
    <property type="entry name" value="Dipeptide-binding Protein, Domain 3"/>
    <property type="match status" value="1"/>
</dbReference>
<dbReference type="Proteomes" id="UP000256485">
    <property type="component" value="Unassembled WGS sequence"/>
</dbReference>
<reference evidence="2 3" key="1">
    <citation type="submission" date="2018-08" db="EMBL/GenBank/DDBJ databases">
        <title>Sequencing the genomes of 1000 actinobacteria strains.</title>
        <authorList>
            <person name="Klenk H.-P."/>
        </authorList>
    </citation>
    <scope>NUCLEOTIDE SEQUENCE [LARGE SCALE GENOMIC DNA]</scope>
    <source>
        <strain evidence="2 3">DSM 22891</strain>
    </source>
</reference>
<evidence type="ECO:0000313" key="2">
    <source>
        <dbReference type="EMBL" id="REF36275.1"/>
    </source>
</evidence>
<name>A0A3D9VB83_THECX</name>
<dbReference type="GO" id="GO:1904680">
    <property type="term" value="F:peptide transmembrane transporter activity"/>
    <property type="evidence" value="ECO:0007669"/>
    <property type="project" value="TreeGrafter"/>
</dbReference>
<evidence type="ECO:0000313" key="3">
    <source>
        <dbReference type="Proteomes" id="UP000256485"/>
    </source>
</evidence>
<gene>
    <name evidence="2" type="ORF">DFJ64_1681</name>
</gene>
<evidence type="ECO:0000259" key="1">
    <source>
        <dbReference type="Pfam" id="PF00496"/>
    </source>
</evidence>
<dbReference type="AlphaFoldDB" id="A0A3D9VB83"/>
<dbReference type="SUPFAM" id="SSF53850">
    <property type="entry name" value="Periplasmic binding protein-like II"/>
    <property type="match status" value="1"/>
</dbReference>
<comment type="caution">
    <text evidence="2">The sequence shown here is derived from an EMBL/GenBank/DDBJ whole genome shotgun (WGS) entry which is preliminary data.</text>
</comment>
<sequence>MLAERVRAGELPPVEERLPEEPLVVEPVERPGVYGGEWASAMTGPSDAAWLQRITGYETLTRWDLAFESVIPNVAREITVEDDGRAYVIHLRRGMRWSDGAPFTADDVVFAYDSVLGDPDLFPGGRPDLYKVRGEAGTIEKVDDHTVRFEFVAPNGLFLENLATLYAADLTKYPRHYFERFHAKHNPDAPKLAEEEGHEHWATLFQAKSDVWSNPEHPVLYPWVPVRVFGEGSRLIYERNPYYWKVDPEGRQLPYIDRLVIAVIDNPETMTLRATSGEIDMQDRTINTPANKPVLARARESGDFRFFDEVPTNCVTFAIALNLNHRDPVKRQIFRNRDFRVGLSHAINRQEIIDVVYLRQGEPYQVAPRPDSPFYDEEMAKQYTEYDTDLANEYLDRAGLTERDSAGFRLGPDGRRITIAVEHIGGPSSQTDPLELVRAYWREVGIEMLNRPEDRALFEERRRANAHDATAWGAEGGGKLEPLLRTDWFFPSRFESINYAPLWMQWYETNGQAGERPPELVRRQMELYRRVRETVDPKQRDELMRQVLRLAKEFFYHIGISLAPPSYGIVKNDFHNVPEEMPASFIWPSPGPSNPEQYFIERR</sequence>